<dbReference type="Proteomes" id="UP000250079">
    <property type="component" value="Chromosome"/>
</dbReference>
<name>A0A2Z2NYG3_9GAMM</name>
<evidence type="ECO:0000313" key="2">
    <source>
        <dbReference type="Proteomes" id="UP000250079"/>
    </source>
</evidence>
<dbReference type="AlphaFoldDB" id="A0A2Z2NYG3"/>
<dbReference type="RefSeq" id="WP_157736112.1">
    <property type="nucleotide sequence ID" value="NZ_CP018632.1"/>
</dbReference>
<organism evidence="1 2">
    <name type="scientific">Granulosicoccus antarcticus IMCC3135</name>
    <dbReference type="NCBI Taxonomy" id="1192854"/>
    <lineage>
        <taxon>Bacteria</taxon>
        <taxon>Pseudomonadati</taxon>
        <taxon>Pseudomonadota</taxon>
        <taxon>Gammaproteobacteria</taxon>
        <taxon>Chromatiales</taxon>
        <taxon>Granulosicoccaceae</taxon>
        <taxon>Granulosicoccus</taxon>
    </lineage>
</organism>
<gene>
    <name evidence="1" type="ORF">IMCC3135_19055</name>
</gene>
<evidence type="ECO:0000313" key="1">
    <source>
        <dbReference type="EMBL" id="ASJ73890.1"/>
    </source>
</evidence>
<protein>
    <submittedName>
        <fullName evidence="1">Uncharacterized protein</fullName>
    </submittedName>
</protein>
<dbReference type="KEGG" id="gai:IMCC3135_19055"/>
<sequence>MTNELFTVEGKRKYLTSEEQGRFMAGANAHERAEVRTFCLTLAYS</sequence>
<proteinExistence type="predicted"/>
<accession>A0A2Z2NYG3</accession>
<reference evidence="1 2" key="1">
    <citation type="submission" date="2016-12" db="EMBL/GenBank/DDBJ databases">
        <authorList>
            <person name="Song W.-J."/>
            <person name="Kurnit D.M."/>
        </authorList>
    </citation>
    <scope>NUCLEOTIDE SEQUENCE [LARGE SCALE GENOMIC DNA]</scope>
    <source>
        <strain evidence="1 2">IMCC3135</strain>
    </source>
</reference>
<keyword evidence="2" id="KW-1185">Reference proteome</keyword>
<dbReference type="EMBL" id="CP018632">
    <property type="protein sequence ID" value="ASJ73890.1"/>
    <property type="molecule type" value="Genomic_DNA"/>
</dbReference>